<dbReference type="PANTHER" id="PTHR32060:SF30">
    <property type="entry name" value="CARBOXY-TERMINAL PROCESSING PROTEASE CTPA"/>
    <property type="match status" value="1"/>
</dbReference>
<evidence type="ECO:0000313" key="9">
    <source>
        <dbReference type="EMBL" id="KGR78888.1"/>
    </source>
</evidence>
<dbReference type="CDD" id="cd07560">
    <property type="entry name" value="Peptidase_S41_CPP"/>
    <property type="match status" value="1"/>
</dbReference>
<dbReference type="eggNOG" id="COG0793">
    <property type="taxonomic scope" value="Bacteria"/>
</dbReference>
<evidence type="ECO:0000259" key="8">
    <source>
        <dbReference type="PROSITE" id="PS50106"/>
    </source>
</evidence>
<keyword evidence="2 5" id="KW-0645">Protease</keyword>
<dbReference type="SUPFAM" id="SSF50156">
    <property type="entry name" value="PDZ domain-like"/>
    <property type="match status" value="1"/>
</dbReference>
<feature type="compositionally biased region" description="Basic and acidic residues" evidence="6">
    <location>
        <begin position="1"/>
        <end position="22"/>
    </location>
</feature>
<dbReference type="InterPro" id="IPR002477">
    <property type="entry name" value="Peptidoglycan-bd-like"/>
</dbReference>
<dbReference type="InterPro" id="IPR036365">
    <property type="entry name" value="PGBD-like_sf"/>
</dbReference>
<dbReference type="GO" id="GO:0004175">
    <property type="term" value="F:endopeptidase activity"/>
    <property type="evidence" value="ECO:0007669"/>
    <property type="project" value="TreeGrafter"/>
</dbReference>
<dbReference type="InterPro" id="IPR029045">
    <property type="entry name" value="ClpP/crotonase-like_dom_sf"/>
</dbReference>
<dbReference type="InterPro" id="IPR055210">
    <property type="entry name" value="CtpA/B_N"/>
</dbReference>
<dbReference type="InterPro" id="IPR041489">
    <property type="entry name" value="PDZ_6"/>
</dbReference>
<comment type="caution">
    <text evidence="9">The sequence shown here is derived from an EMBL/GenBank/DDBJ whole genome shotgun (WGS) entry which is preliminary data.</text>
</comment>
<dbReference type="InterPro" id="IPR001478">
    <property type="entry name" value="PDZ"/>
</dbReference>
<comment type="similarity">
    <text evidence="1 5">Belongs to the peptidase S41A family.</text>
</comment>
<dbReference type="NCBIfam" id="TIGR00225">
    <property type="entry name" value="prc"/>
    <property type="match status" value="1"/>
</dbReference>
<evidence type="ECO:0000256" key="2">
    <source>
        <dbReference type="ARBA" id="ARBA00022670"/>
    </source>
</evidence>
<evidence type="ECO:0000256" key="1">
    <source>
        <dbReference type="ARBA" id="ARBA00009179"/>
    </source>
</evidence>
<keyword evidence="7" id="KW-0472">Membrane</keyword>
<feature type="transmembrane region" description="Helical" evidence="7">
    <location>
        <begin position="35"/>
        <end position="58"/>
    </location>
</feature>
<dbReference type="AlphaFoldDB" id="A0A0A3I827"/>
<evidence type="ECO:0000313" key="10">
    <source>
        <dbReference type="Proteomes" id="UP000030416"/>
    </source>
</evidence>
<reference evidence="9 10" key="1">
    <citation type="submission" date="2014-02" db="EMBL/GenBank/DDBJ databases">
        <title>Draft genome sequence of Lysinibacillus manganicus DSM 26584T.</title>
        <authorList>
            <person name="Zhang F."/>
            <person name="Wang G."/>
            <person name="Zhang L."/>
        </authorList>
    </citation>
    <scope>NUCLEOTIDE SEQUENCE [LARGE SCALE GENOMIC DNA]</scope>
    <source>
        <strain evidence="9 10">DSM 26584</strain>
    </source>
</reference>
<evidence type="ECO:0000256" key="5">
    <source>
        <dbReference type="RuleBase" id="RU004404"/>
    </source>
</evidence>
<protein>
    <submittedName>
        <fullName evidence="9">Peptidase S41</fullName>
    </submittedName>
</protein>
<sequence length="507" mass="56374">MDEQNQKEQNHLENDREKEEQQNKPAKNYIQIKPFTLIMVMFITILLTAGLTIFALTFGDKKVVEVVETVKQVDREEFKQLYEAYDELKEKYYIEVDDDTIIHGAINGMFDALGDPYSDYMNKEEAAQFNSDLSSSFEGIGAEIQERNGNIVVVSPIKNSPAEKAGILPEDVILLVDGESIQGMSATEAVLLIRGEKNTPVTLTIQRGESDNLQEITIIRDEIPIETVYGEMGEDKIAHIQLTSFSEKTFADMKALLEQFEKEGMESIILDLRQNPGGYLTSALDIANLFIEKGKPVVQVQGRDEKTEQILAEGGKKYDLPMVVLIDNGSASSSEILAGALSESGKAKLVGLKTFGKGTVQTVSYQPDGSNLKYTTGKWLTPNGNWVNEKGITPDFEVQYPEYAKLTFIDPNSELKEGTMSTTVNNAEKMLEVLGYNVGTVDNEFDESTTTAVEQFQADHNLEQTGTIVGDTTYAIMDALRQKIKDEDPHILKALELLAEETANENE</sequence>
<keyword evidence="7" id="KW-0812">Transmembrane</keyword>
<dbReference type="FunFam" id="2.30.42.10:FF:000063">
    <property type="entry name" value="Peptidase, S41 family"/>
    <property type="match status" value="1"/>
</dbReference>
<organism evidence="9 10">
    <name type="scientific">Ureibacillus manganicus DSM 26584</name>
    <dbReference type="NCBI Taxonomy" id="1384049"/>
    <lineage>
        <taxon>Bacteria</taxon>
        <taxon>Bacillati</taxon>
        <taxon>Bacillota</taxon>
        <taxon>Bacilli</taxon>
        <taxon>Bacillales</taxon>
        <taxon>Caryophanaceae</taxon>
        <taxon>Ureibacillus</taxon>
    </lineage>
</organism>
<dbReference type="CDD" id="cd06782">
    <property type="entry name" value="cpPDZ_CPP-like"/>
    <property type="match status" value="1"/>
</dbReference>
<dbReference type="Gene3D" id="3.30.750.44">
    <property type="match status" value="1"/>
</dbReference>
<feature type="domain" description="PDZ" evidence="8">
    <location>
        <begin position="130"/>
        <end position="194"/>
    </location>
</feature>
<dbReference type="Pfam" id="PF03572">
    <property type="entry name" value="Peptidase_S41"/>
    <property type="match status" value="1"/>
</dbReference>
<dbReference type="SMART" id="SM00228">
    <property type="entry name" value="PDZ"/>
    <property type="match status" value="1"/>
</dbReference>
<feature type="region of interest" description="Disordered" evidence="6">
    <location>
        <begin position="1"/>
        <end position="25"/>
    </location>
</feature>
<dbReference type="InterPro" id="IPR005151">
    <property type="entry name" value="Tail-specific_protease"/>
</dbReference>
<dbReference type="Gene3D" id="1.10.101.10">
    <property type="entry name" value="PGBD-like superfamily/PGBD"/>
    <property type="match status" value="1"/>
</dbReference>
<dbReference type="InterPro" id="IPR004447">
    <property type="entry name" value="Peptidase_S41A"/>
</dbReference>
<dbReference type="InterPro" id="IPR036034">
    <property type="entry name" value="PDZ_sf"/>
</dbReference>
<dbReference type="RefSeq" id="WP_036185658.1">
    <property type="nucleotide sequence ID" value="NZ_AVDA01000009.1"/>
</dbReference>
<keyword evidence="10" id="KW-1185">Reference proteome</keyword>
<dbReference type="Pfam" id="PF22694">
    <property type="entry name" value="CtpB_N-like"/>
    <property type="match status" value="1"/>
</dbReference>
<dbReference type="SMART" id="SM00245">
    <property type="entry name" value="TSPc"/>
    <property type="match status" value="1"/>
</dbReference>
<dbReference type="SUPFAM" id="SSF47090">
    <property type="entry name" value="PGBD-like"/>
    <property type="match status" value="1"/>
</dbReference>
<keyword evidence="4 5" id="KW-0720">Serine protease</keyword>
<evidence type="ECO:0000256" key="7">
    <source>
        <dbReference type="SAM" id="Phobius"/>
    </source>
</evidence>
<dbReference type="EMBL" id="JPVN01000009">
    <property type="protein sequence ID" value="KGR78888.1"/>
    <property type="molecule type" value="Genomic_DNA"/>
</dbReference>
<gene>
    <name evidence="9" type="ORF">CD29_09445</name>
</gene>
<evidence type="ECO:0000256" key="4">
    <source>
        <dbReference type="ARBA" id="ARBA00022825"/>
    </source>
</evidence>
<dbReference type="Gene3D" id="2.30.42.10">
    <property type="match status" value="1"/>
</dbReference>
<dbReference type="Gene3D" id="3.90.226.10">
    <property type="entry name" value="2-enoyl-CoA Hydratase, Chain A, domain 1"/>
    <property type="match status" value="1"/>
</dbReference>
<proteinExistence type="inferred from homology"/>
<dbReference type="GO" id="GO:0006508">
    <property type="term" value="P:proteolysis"/>
    <property type="evidence" value="ECO:0007669"/>
    <property type="project" value="UniProtKB-KW"/>
</dbReference>
<evidence type="ECO:0000256" key="3">
    <source>
        <dbReference type="ARBA" id="ARBA00022801"/>
    </source>
</evidence>
<keyword evidence="7" id="KW-1133">Transmembrane helix</keyword>
<dbReference type="Pfam" id="PF17820">
    <property type="entry name" value="PDZ_6"/>
    <property type="match status" value="1"/>
</dbReference>
<dbReference type="Proteomes" id="UP000030416">
    <property type="component" value="Unassembled WGS sequence"/>
</dbReference>
<accession>A0A0A3I827</accession>
<dbReference type="SUPFAM" id="SSF52096">
    <property type="entry name" value="ClpP/crotonase"/>
    <property type="match status" value="1"/>
</dbReference>
<dbReference type="PROSITE" id="PS50106">
    <property type="entry name" value="PDZ"/>
    <property type="match status" value="1"/>
</dbReference>
<dbReference type="GO" id="GO:0007165">
    <property type="term" value="P:signal transduction"/>
    <property type="evidence" value="ECO:0007669"/>
    <property type="project" value="TreeGrafter"/>
</dbReference>
<dbReference type="PANTHER" id="PTHR32060">
    <property type="entry name" value="TAIL-SPECIFIC PROTEASE"/>
    <property type="match status" value="1"/>
</dbReference>
<evidence type="ECO:0000256" key="6">
    <source>
        <dbReference type="SAM" id="MobiDB-lite"/>
    </source>
</evidence>
<dbReference type="STRING" id="1384049.CD29_09445"/>
<dbReference type="OrthoDB" id="9812068at2"/>
<dbReference type="GO" id="GO:0030288">
    <property type="term" value="C:outer membrane-bounded periplasmic space"/>
    <property type="evidence" value="ECO:0007669"/>
    <property type="project" value="TreeGrafter"/>
</dbReference>
<dbReference type="Pfam" id="PF01471">
    <property type="entry name" value="PG_binding_1"/>
    <property type="match status" value="1"/>
</dbReference>
<dbReference type="InterPro" id="IPR036366">
    <property type="entry name" value="PGBDSf"/>
</dbReference>
<name>A0A0A3I827_9BACL</name>
<dbReference type="GO" id="GO:0008236">
    <property type="term" value="F:serine-type peptidase activity"/>
    <property type="evidence" value="ECO:0007669"/>
    <property type="project" value="UniProtKB-KW"/>
</dbReference>
<keyword evidence="3 5" id="KW-0378">Hydrolase</keyword>